<sequence length="129" mass="14873">MGKYFSRFFSLSVFKESWYLVRRLRMARVFLGRRSSGRSFFFLYASRSADFCFCEMTVSTRAMEVRTILILESLLGAPPVTLATRRRESSDLSSLSCACRSVLLFPRSSCTLIRAIASDEQGVPRRRMR</sequence>
<dbReference type="AlphaFoldDB" id="C0HIW5"/>
<evidence type="ECO:0000313" key="1">
    <source>
        <dbReference type="EMBL" id="ACN26968.1"/>
    </source>
</evidence>
<reference evidence="1" key="2">
    <citation type="submission" date="2012-06" db="EMBL/GenBank/DDBJ databases">
        <authorList>
            <person name="Yu Y."/>
            <person name="Currie J."/>
            <person name="Lomeli R."/>
            <person name="Angelova A."/>
            <person name="Collura K."/>
            <person name="Wissotski M."/>
            <person name="Campos D."/>
            <person name="Kudrna D."/>
            <person name="Golser W."/>
            <person name="Ashely E."/>
            <person name="Descour A."/>
            <person name="Fernandes J."/>
            <person name="Soderlund C."/>
            <person name="Walbot V."/>
        </authorList>
    </citation>
    <scope>NUCLEOTIDE SEQUENCE</scope>
    <source>
        <strain evidence="1">B73</strain>
    </source>
</reference>
<dbReference type="EMBL" id="BT062271">
    <property type="protein sequence ID" value="ACN26968.1"/>
    <property type="molecule type" value="mRNA"/>
</dbReference>
<name>C0HIW5_MAIZE</name>
<proteinExistence type="evidence at transcript level"/>
<accession>C0HIW5</accession>
<protein>
    <submittedName>
        <fullName evidence="1">Uncharacterized protein</fullName>
    </submittedName>
</protein>
<organism evidence="1">
    <name type="scientific">Zea mays</name>
    <name type="common">Maize</name>
    <dbReference type="NCBI Taxonomy" id="4577"/>
    <lineage>
        <taxon>Eukaryota</taxon>
        <taxon>Viridiplantae</taxon>
        <taxon>Streptophyta</taxon>
        <taxon>Embryophyta</taxon>
        <taxon>Tracheophyta</taxon>
        <taxon>Spermatophyta</taxon>
        <taxon>Magnoliopsida</taxon>
        <taxon>Liliopsida</taxon>
        <taxon>Poales</taxon>
        <taxon>Poaceae</taxon>
        <taxon>PACMAD clade</taxon>
        <taxon>Panicoideae</taxon>
        <taxon>Andropogonodae</taxon>
        <taxon>Andropogoneae</taxon>
        <taxon>Tripsacinae</taxon>
        <taxon>Zea</taxon>
    </lineage>
</organism>
<reference evidence="1" key="1">
    <citation type="journal article" date="2009" name="PLoS Genet.">
        <title>Sequencing, mapping, and analysis of 27,455 maize full-length cDNAs.</title>
        <authorList>
            <person name="Soderlund C."/>
            <person name="Descour A."/>
            <person name="Kudrna D."/>
            <person name="Bomhoff M."/>
            <person name="Boyd L."/>
            <person name="Currie J."/>
            <person name="Angelova A."/>
            <person name="Collura K."/>
            <person name="Wissotski M."/>
            <person name="Ashley E."/>
            <person name="Morrow D."/>
            <person name="Fernandes J."/>
            <person name="Walbot V."/>
            <person name="Yu Y."/>
        </authorList>
    </citation>
    <scope>NUCLEOTIDE SEQUENCE</scope>
    <source>
        <strain evidence="1">B73</strain>
    </source>
</reference>